<dbReference type="AlphaFoldDB" id="A0AAE0ULX1"/>
<reference evidence="1" key="1">
    <citation type="submission" date="2023-06" db="EMBL/GenBank/DDBJ databases">
        <title>Male Hemibagrus guttatus genome.</title>
        <authorList>
            <person name="Bian C."/>
        </authorList>
    </citation>
    <scope>NUCLEOTIDE SEQUENCE</scope>
    <source>
        <strain evidence="1">Male_cb2023</strain>
        <tissue evidence="1">Muscle</tissue>
    </source>
</reference>
<dbReference type="EMBL" id="JAUCMX010000024">
    <property type="protein sequence ID" value="KAK3512084.1"/>
    <property type="molecule type" value="Genomic_DNA"/>
</dbReference>
<sequence length="63" mass="7041">TVILTSSPLRTCLIHPDALLLLGVSSLLLKMDHMTSLELHESYARLTDALAVFQVFINEVFKD</sequence>
<name>A0AAE0ULX1_9TELE</name>
<gene>
    <name evidence="1" type="ORF">QTP70_030359</name>
</gene>
<keyword evidence="2" id="KW-1185">Reference proteome</keyword>
<protein>
    <submittedName>
        <fullName evidence="1">Uncharacterized protein</fullName>
    </submittedName>
</protein>
<proteinExistence type="predicted"/>
<comment type="caution">
    <text evidence="1">The sequence shown here is derived from an EMBL/GenBank/DDBJ whole genome shotgun (WGS) entry which is preliminary data.</text>
</comment>
<evidence type="ECO:0000313" key="2">
    <source>
        <dbReference type="Proteomes" id="UP001274896"/>
    </source>
</evidence>
<dbReference type="Proteomes" id="UP001274896">
    <property type="component" value="Unassembled WGS sequence"/>
</dbReference>
<accession>A0AAE0ULX1</accession>
<feature type="non-terminal residue" evidence="1">
    <location>
        <position position="1"/>
    </location>
</feature>
<organism evidence="1 2">
    <name type="scientific">Hemibagrus guttatus</name>
    <dbReference type="NCBI Taxonomy" id="175788"/>
    <lineage>
        <taxon>Eukaryota</taxon>
        <taxon>Metazoa</taxon>
        <taxon>Chordata</taxon>
        <taxon>Craniata</taxon>
        <taxon>Vertebrata</taxon>
        <taxon>Euteleostomi</taxon>
        <taxon>Actinopterygii</taxon>
        <taxon>Neopterygii</taxon>
        <taxon>Teleostei</taxon>
        <taxon>Ostariophysi</taxon>
        <taxon>Siluriformes</taxon>
        <taxon>Bagridae</taxon>
        <taxon>Hemibagrus</taxon>
    </lineage>
</organism>
<evidence type="ECO:0000313" key="1">
    <source>
        <dbReference type="EMBL" id="KAK3512084.1"/>
    </source>
</evidence>